<dbReference type="OrthoDB" id="429813at2759"/>
<dbReference type="Pfam" id="PF07993">
    <property type="entry name" value="NAD_binding_4"/>
    <property type="match status" value="1"/>
</dbReference>
<feature type="domain" description="Carrier" evidence="4">
    <location>
        <begin position="576"/>
        <end position="647"/>
    </location>
</feature>
<dbReference type="PROSITE" id="PS00012">
    <property type="entry name" value="PHOSPHOPANTETHEINE"/>
    <property type="match status" value="1"/>
</dbReference>
<dbReference type="PANTHER" id="PTHR43439:SF2">
    <property type="entry name" value="ENZYME, PUTATIVE (JCVI)-RELATED"/>
    <property type="match status" value="1"/>
</dbReference>
<keyword evidence="7" id="KW-1185">Reference proteome</keyword>
<dbReference type="InterPro" id="IPR020845">
    <property type="entry name" value="AMP-binding_CS"/>
</dbReference>
<dbReference type="Proteomes" id="UP000077002">
    <property type="component" value="Unassembled WGS sequence"/>
</dbReference>
<evidence type="ECO:0000256" key="2">
    <source>
        <dbReference type="ARBA" id="ARBA00022553"/>
    </source>
</evidence>
<comment type="caution">
    <text evidence="6">The sequence shown here is derived from an EMBL/GenBank/DDBJ whole genome shotgun (WGS) entry which is preliminary data.</text>
</comment>
<dbReference type="PROSITE" id="PS00455">
    <property type="entry name" value="AMP_BINDING"/>
    <property type="match status" value="1"/>
</dbReference>
<keyword evidence="1" id="KW-0596">Phosphopantetheine</keyword>
<dbReference type="InterPro" id="IPR006162">
    <property type="entry name" value="Ppantetheine_attach_site"/>
</dbReference>
<evidence type="ECO:0000259" key="3">
    <source>
        <dbReference type="Pfam" id="PF00501"/>
    </source>
</evidence>
<dbReference type="AlphaFoldDB" id="A0A177FFS6"/>
<feature type="domain" description="AMP-dependent synthetase/ligase" evidence="3">
    <location>
        <begin position="37"/>
        <end position="352"/>
    </location>
</feature>
<dbReference type="Pfam" id="PF00550">
    <property type="entry name" value="PP-binding"/>
    <property type="match status" value="1"/>
</dbReference>
<organism evidence="6 7">
    <name type="scientific">Fonsecaea monophora</name>
    <dbReference type="NCBI Taxonomy" id="254056"/>
    <lineage>
        <taxon>Eukaryota</taxon>
        <taxon>Fungi</taxon>
        <taxon>Dikarya</taxon>
        <taxon>Ascomycota</taxon>
        <taxon>Pezizomycotina</taxon>
        <taxon>Eurotiomycetes</taxon>
        <taxon>Chaetothyriomycetidae</taxon>
        <taxon>Chaetothyriales</taxon>
        <taxon>Herpotrichiellaceae</taxon>
        <taxon>Fonsecaea</taxon>
    </lineage>
</organism>
<dbReference type="InterPro" id="IPR042099">
    <property type="entry name" value="ANL_N_sf"/>
</dbReference>
<evidence type="ECO:0000256" key="1">
    <source>
        <dbReference type="ARBA" id="ARBA00022450"/>
    </source>
</evidence>
<evidence type="ECO:0000313" key="7">
    <source>
        <dbReference type="Proteomes" id="UP000077002"/>
    </source>
</evidence>
<name>A0A177FFS6_9EURO</name>
<evidence type="ECO:0008006" key="8">
    <source>
        <dbReference type="Google" id="ProtNLM"/>
    </source>
</evidence>
<dbReference type="Gene3D" id="3.40.50.720">
    <property type="entry name" value="NAD(P)-binding Rossmann-like Domain"/>
    <property type="match status" value="1"/>
</dbReference>
<dbReference type="Pfam" id="PF00501">
    <property type="entry name" value="AMP-binding"/>
    <property type="match status" value="1"/>
</dbReference>
<dbReference type="SUPFAM" id="SSF56801">
    <property type="entry name" value="Acetyl-CoA synthetase-like"/>
    <property type="match status" value="1"/>
</dbReference>
<proteinExistence type="predicted"/>
<dbReference type="Gene3D" id="1.10.1200.10">
    <property type="entry name" value="ACP-like"/>
    <property type="match status" value="1"/>
</dbReference>
<protein>
    <recommendedName>
        <fullName evidence="8">Carrier domain-containing protein</fullName>
    </recommendedName>
</protein>
<reference evidence="6 7" key="1">
    <citation type="submission" date="2016-03" db="EMBL/GenBank/DDBJ databases">
        <title>Draft genome sequence of the Fonsecaea monophora CBS 269.37.</title>
        <authorList>
            <person name="Bombassaro A."/>
            <person name="Vinicius W.A."/>
            <person name="De Hoog S."/>
            <person name="Sun J."/>
            <person name="Souza E.M."/>
            <person name="Raittz R.T."/>
            <person name="Costa F."/>
            <person name="Leao A.C."/>
            <person name="Tadra-Sfeir M.Z."/>
            <person name="Baura V."/>
            <person name="Balsanelli E."/>
            <person name="Pedrosa F.O."/>
            <person name="Moreno L.F."/>
            <person name="Steffens M.B."/>
            <person name="Xi L."/>
            <person name="Bocca A.L."/>
            <person name="Felipe M.S."/>
            <person name="Teixeira M."/>
            <person name="Telles Filho F.Q."/>
            <person name="Azevedo C.M."/>
            <person name="Gomes R."/>
            <person name="Vicente V.A."/>
        </authorList>
    </citation>
    <scope>NUCLEOTIDE SEQUENCE [LARGE SCALE GENOMIC DNA]</scope>
    <source>
        <strain evidence="6 7">CBS 269.37</strain>
    </source>
</reference>
<dbReference type="Gene3D" id="3.40.50.12780">
    <property type="entry name" value="N-terminal domain of ligase-like"/>
    <property type="match status" value="1"/>
</dbReference>
<dbReference type="EMBL" id="LVKK01000015">
    <property type="protein sequence ID" value="OAG42616.1"/>
    <property type="molecule type" value="Genomic_DNA"/>
</dbReference>
<dbReference type="InterPro" id="IPR009081">
    <property type="entry name" value="PP-bd_ACP"/>
</dbReference>
<dbReference type="InterPro" id="IPR036736">
    <property type="entry name" value="ACP-like_sf"/>
</dbReference>
<dbReference type="SUPFAM" id="SSF47336">
    <property type="entry name" value="ACP-like"/>
    <property type="match status" value="1"/>
</dbReference>
<dbReference type="GeneID" id="34598372"/>
<accession>A0A177FFS6</accession>
<gene>
    <name evidence="6" type="ORF">AYO21_03201</name>
</gene>
<dbReference type="Pfam" id="PF23562">
    <property type="entry name" value="AMP-binding_C_3"/>
    <property type="match status" value="1"/>
</dbReference>
<evidence type="ECO:0000313" key="6">
    <source>
        <dbReference type="EMBL" id="OAG42616.1"/>
    </source>
</evidence>
<sequence>MGSTEGLSNGLLPAYGQRLLPHILRDLARSEPTKPVAIIFEHPDIFAGHHTVTAAELYHAVNATAWWIKHHVGHSEGFETLAYIGPSDLRYEIIHIAGIMCGYKVRRPGPLRNRFMLMGRVLWATKCTKFVCTSELIDRASHIKGMVDDLQVFTLPSYRKLIAEETPEYVYEKTFAEAEDDPVLICHTSGSTGAPKPITLTNGNWAVVDNLRKIPTTPGRKNQDWSIFSFKDRDLFISSFPPFHATGMIAGMLPLMYNSIAVVPPPDRPTTGEMCLAMMRYLEQQQYRLRGLLVPPTVIEQLAQESEGLDYVSNMDFVMFTGGPLAPSVGDRVSQKTDICQLIGSTETGPIPGLVPSRSDWAYFEWQPFYNVDMEPRADDTYELVLKQQPELRWIRTVSHTMPHLDVWKSSDLYRPHPKKPGLWRFHGRLDDVLVLSNGEKFNPVPMEAIIQGHPLLRGALYYGQGRFQPALLVEPKSDVPKSSHRDFIKQIWPLVEKANLEAPRHAHLFPDKVVVASSEKPFRRAAKGTVVRKMTWKDYSEELDALYSESNGDDSQSGVVPKLDDPRDLVAVTNFVRECINDLLEQPPKSDHQDLFALGVDSLQILEISKRLSAGIKQHLLSDSRNGITSKQIYAHSCVADLARFVHTVLNGHAPDANGESNREDVMASLVEKYTQRWRQKEGFPNSVILTGTTGSLGTYLLLALLKDPGVDKIYCFNRTADAKERQRRGLLSIAASHDVDDPRLIFVTVDLVQPDFGISADLYREILQNTTIIIHNAWKVDFNHKVGSFEPVIAGVAGLVEFTRTSARRPHLLFVSSVSSVGNWAEVTGENSAAPERPMTDFHVAQRQGYGESKHVSEQILHIAAQELGIRASILRVGQIAGPLEGGGSWHEVEWFPSLVKSSKALGKIPDFLPDVNWIPVDRLASIVVDIVHADHKDDLQVFNLVNPRSVPWSAFVSTIQKWFQPQKIDVVPLVDWIAALEAVDVTDPSAVASVPAVKIIDFFKGIAEGDRQSPLYETQRGTECSKTMAELAPVSSDWMRIWLGQWKF</sequence>
<dbReference type="InterPro" id="IPR051414">
    <property type="entry name" value="Adenylate-forming_Reductase"/>
</dbReference>
<evidence type="ECO:0000259" key="5">
    <source>
        <dbReference type="Pfam" id="PF07993"/>
    </source>
</evidence>
<dbReference type="RefSeq" id="XP_022514568.1">
    <property type="nucleotide sequence ID" value="XM_022653175.1"/>
</dbReference>
<dbReference type="InterPro" id="IPR036291">
    <property type="entry name" value="NAD(P)-bd_dom_sf"/>
</dbReference>
<dbReference type="InterPro" id="IPR013120">
    <property type="entry name" value="FAR_NAD-bd"/>
</dbReference>
<feature type="domain" description="Thioester reductase (TE)" evidence="5">
    <location>
        <begin position="691"/>
        <end position="928"/>
    </location>
</feature>
<evidence type="ECO:0000259" key="4">
    <source>
        <dbReference type="Pfam" id="PF00550"/>
    </source>
</evidence>
<dbReference type="InterPro" id="IPR000873">
    <property type="entry name" value="AMP-dep_synth/lig_dom"/>
</dbReference>
<keyword evidence="2" id="KW-0597">Phosphoprotein</keyword>
<dbReference type="PANTHER" id="PTHR43439">
    <property type="entry name" value="PHENYLACETATE-COENZYME A LIGASE"/>
    <property type="match status" value="1"/>
</dbReference>
<dbReference type="SUPFAM" id="SSF51735">
    <property type="entry name" value="NAD(P)-binding Rossmann-fold domains"/>
    <property type="match status" value="1"/>
</dbReference>